<keyword evidence="3" id="KW-1185">Reference proteome</keyword>
<keyword evidence="1" id="KW-1133">Transmembrane helix</keyword>
<evidence type="ECO:0000313" key="2">
    <source>
        <dbReference type="EnsemblPlants" id="KQL02064"/>
    </source>
</evidence>
<keyword evidence="1" id="KW-0472">Membrane</keyword>
<proteinExistence type="predicted"/>
<feature type="transmembrane region" description="Helical" evidence="1">
    <location>
        <begin position="6"/>
        <end position="22"/>
    </location>
</feature>
<feature type="transmembrane region" description="Helical" evidence="1">
    <location>
        <begin position="29"/>
        <end position="54"/>
    </location>
</feature>
<reference evidence="2" key="2">
    <citation type="submission" date="2018-08" db="UniProtKB">
        <authorList>
            <consortium name="EnsemblPlants"/>
        </authorList>
    </citation>
    <scope>IDENTIFICATION</scope>
    <source>
        <strain evidence="2">Yugu1</strain>
    </source>
</reference>
<evidence type="ECO:0000256" key="1">
    <source>
        <dbReference type="SAM" id="Phobius"/>
    </source>
</evidence>
<dbReference type="EnsemblPlants" id="KQL02064">
    <property type="protein sequence ID" value="KQL02064"/>
    <property type="gene ID" value="SETIT_015906mg"/>
</dbReference>
<dbReference type="HOGENOM" id="CLU_2871902_0_0_1"/>
<reference evidence="3" key="1">
    <citation type="journal article" date="2012" name="Nat. Biotechnol.">
        <title>Reference genome sequence of the model plant Setaria.</title>
        <authorList>
            <person name="Bennetzen J.L."/>
            <person name="Schmutz J."/>
            <person name="Wang H."/>
            <person name="Percifield R."/>
            <person name="Hawkins J."/>
            <person name="Pontaroli A.C."/>
            <person name="Estep M."/>
            <person name="Feng L."/>
            <person name="Vaughn J.N."/>
            <person name="Grimwood J."/>
            <person name="Jenkins J."/>
            <person name="Barry K."/>
            <person name="Lindquist E."/>
            <person name="Hellsten U."/>
            <person name="Deshpande S."/>
            <person name="Wang X."/>
            <person name="Wu X."/>
            <person name="Mitros T."/>
            <person name="Triplett J."/>
            <person name="Yang X."/>
            <person name="Ye C.Y."/>
            <person name="Mauro-Herrera M."/>
            <person name="Wang L."/>
            <person name="Li P."/>
            <person name="Sharma M."/>
            <person name="Sharma R."/>
            <person name="Ronald P.C."/>
            <person name="Panaud O."/>
            <person name="Kellogg E.A."/>
            <person name="Brutnell T.P."/>
            <person name="Doust A.N."/>
            <person name="Tuskan G.A."/>
            <person name="Rokhsar D."/>
            <person name="Devos K.M."/>
        </authorList>
    </citation>
    <scope>NUCLEOTIDE SEQUENCE [LARGE SCALE GENOMIC DNA]</scope>
    <source>
        <strain evidence="3">cv. Yugu1</strain>
    </source>
</reference>
<sequence>MDPIFPFSLSLFLPKLCFYIFFSNSCSKFCLQIFVPIFLIDFFSFMHFLSIIYAHNFLYVIMFS</sequence>
<dbReference type="Proteomes" id="UP000004995">
    <property type="component" value="Unassembled WGS sequence"/>
</dbReference>
<protein>
    <submittedName>
        <fullName evidence="2">Uncharacterized protein</fullName>
    </submittedName>
</protein>
<name>K3YNR4_SETIT</name>
<evidence type="ECO:0000313" key="3">
    <source>
        <dbReference type="Proteomes" id="UP000004995"/>
    </source>
</evidence>
<dbReference type="EMBL" id="AGNK02003910">
    <property type="status" value="NOT_ANNOTATED_CDS"/>
    <property type="molecule type" value="Genomic_DNA"/>
</dbReference>
<dbReference type="Gramene" id="KQL02064">
    <property type="protein sequence ID" value="KQL02064"/>
    <property type="gene ID" value="SETIT_015906mg"/>
</dbReference>
<keyword evidence="1" id="KW-0812">Transmembrane</keyword>
<organism evidence="2 3">
    <name type="scientific">Setaria italica</name>
    <name type="common">Foxtail millet</name>
    <name type="synonym">Panicum italicum</name>
    <dbReference type="NCBI Taxonomy" id="4555"/>
    <lineage>
        <taxon>Eukaryota</taxon>
        <taxon>Viridiplantae</taxon>
        <taxon>Streptophyta</taxon>
        <taxon>Embryophyta</taxon>
        <taxon>Tracheophyta</taxon>
        <taxon>Spermatophyta</taxon>
        <taxon>Magnoliopsida</taxon>
        <taxon>Liliopsida</taxon>
        <taxon>Poales</taxon>
        <taxon>Poaceae</taxon>
        <taxon>PACMAD clade</taxon>
        <taxon>Panicoideae</taxon>
        <taxon>Panicodae</taxon>
        <taxon>Paniceae</taxon>
        <taxon>Cenchrinae</taxon>
        <taxon>Setaria</taxon>
    </lineage>
</organism>
<dbReference type="AlphaFoldDB" id="K3YNR4"/>
<accession>K3YNR4</accession>
<dbReference type="InParanoid" id="K3YNR4"/>